<name>A0A6C0J6A9_9ZZZZ</name>
<keyword evidence="1" id="KW-0812">Transmembrane</keyword>
<dbReference type="EMBL" id="MN740336">
    <property type="protein sequence ID" value="QHU01255.1"/>
    <property type="molecule type" value="Genomic_DNA"/>
</dbReference>
<keyword evidence="1" id="KW-0472">Membrane</keyword>
<evidence type="ECO:0000256" key="1">
    <source>
        <dbReference type="SAM" id="Phobius"/>
    </source>
</evidence>
<keyword evidence="1" id="KW-1133">Transmembrane helix</keyword>
<reference evidence="2" key="1">
    <citation type="journal article" date="2020" name="Nature">
        <title>Giant virus diversity and host interactions through global metagenomics.</title>
        <authorList>
            <person name="Schulz F."/>
            <person name="Roux S."/>
            <person name="Paez-Espino D."/>
            <person name="Jungbluth S."/>
            <person name="Walsh D.A."/>
            <person name="Denef V.J."/>
            <person name="McMahon K.D."/>
            <person name="Konstantinidis K.T."/>
            <person name="Eloe-Fadrosh E.A."/>
            <person name="Kyrpides N.C."/>
            <person name="Woyke T."/>
        </authorList>
    </citation>
    <scope>NUCLEOTIDE SEQUENCE</scope>
    <source>
        <strain evidence="2">GVMAG-M-3300025860-25</strain>
    </source>
</reference>
<protein>
    <submittedName>
        <fullName evidence="2">Uncharacterized protein</fullName>
    </submittedName>
</protein>
<feature type="transmembrane region" description="Helical" evidence="1">
    <location>
        <begin position="6"/>
        <end position="25"/>
    </location>
</feature>
<dbReference type="AlphaFoldDB" id="A0A6C0J6A9"/>
<organism evidence="2">
    <name type="scientific">viral metagenome</name>
    <dbReference type="NCBI Taxonomy" id="1070528"/>
    <lineage>
        <taxon>unclassified sequences</taxon>
        <taxon>metagenomes</taxon>
        <taxon>organismal metagenomes</taxon>
    </lineage>
</organism>
<accession>A0A6C0J6A9</accession>
<sequence length="291" mass="34102">MEQNNIIFLVIIMLVILYCCERLLLITRENFTDHNLFKINNNNKQTISGGSKYIINSLDHETISLKKGDYLKKIVNKLIVELNTRTNLKFKFIEFEHVTEQLFNDGSKRYIIDFFIHETENYYDKRLILDILIIDNEGIIRNLTIGNGQKENIDIMKVNHYNFDHTIITDENLKFNNIIKGLSDTTLEFGTTDLKNSMGKNRNFKSWIEPNGKEVFKTKTWPCREQGIWWDTDGVKDTQLPKENCKGINTSYSKTLNDAQFRPDHKNRNTNDSDWVFSNYLQIGSDLSILP</sequence>
<proteinExistence type="predicted"/>
<evidence type="ECO:0000313" key="2">
    <source>
        <dbReference type="EMBL" id="QHU01255.1"/>
    </source>
</evidence>